<proteinExistence type="predicted"/>
<dbReference type="EMBL" id="SMRU01000013">
    <property type="protein sequence ID" value="TDF95308.1"/>
    <property type="molecule type" value="Genomic_DNA"/>
</dbReference>
<keyword evidence="1" id="KW-0472">Membrane</keyword>
<accession>A0A4R5KKE6</accession>
<organism evidence="2 3">
    <name type="scientific">Arthrobacter terricola</name>
    <dbReference type="NCBI Taxonomy" id="2547396"/>
    <lineage>
        <taxon>Bacteria</taxon>
        <taxon>Bacillati</taxon>
        <taxon>Actinomycetota</taxon>
        <taxon>Actinomycetes</taxon>
        <taxon>Micrococcales</taxon>
        <taxon>Micrococcaceae</taxon>
        <taxon>Arthrobacter</taxon>
    </lineage>
</organism>
<dbReference type="Proteomes" id="UP000295511">
    <property type="component" value="Unassembled WGS sequence"/>
</dbReference>
<gene>
    <name evidence="2" type="ORF">E1809_12400</name>
</gene>
<evidence type="ECO:0000313" key="2">
    <source>
        <dbReference type="EMBL" id="TDF95308.1"/>
    </source>
</evidence>
<name>A0A4R5KKE6_9MICC</name>
<evidence type="ECO:0000256" key="1">
    <source>
        <dbReference type="SAM" id="Phobius"/>
    </source>
</evidence>
<sequence>MAEARRATAGRRIYNYAMAAVLVAAGIWVFTTGAPGWIFLAVAAGDAAFDFFLVNSWVKHDALRTSRSAGDSV</sequence>
<protein>
    <submittedName>
        <fullName evidence="2">Uncharacterized protein</fullName>
    </submittedName>
</protein>
<keyword evidence="3" id="KW-1185">Reference proteome</keyword>
<keyword evidence="1" id="KW-1133">Transmembrane helix</keyword>
<feature type="transmembrane region" description="Helical" evidence="1">
    <location>
        <begin position="37"/>
        <end position="58"/>
    </location>
</feature>
<evidence type="ECO:0000313" key="3">
    <source>
        <dbReference type="Proteomes" id="UP000295511"/>
    </source>
</evidence>
<keyword evidence="1" id="KW-0812">Transmembrane</keyword>
<comment type="caution">
    <text evidence="2">The sequence shown here is derived from an EMBL/GenBank/DDBJ whole genome shotgun (WGS) entry which is preliminary data.</text>
</comment>
<dbReference type="AlphaFoldDB" id="A0A4R5KKE6"/>
<feature type="transmembrane region" description="Helical" evidence="1">
    <location>
        <begin position="12"/>
        <end position="31"/>
    </location>
</feature>
<reference evidence="2 3" key="1">
    <citation type="submission" date="2019-03" db="EMBL/GenBank/DDBJ databases">
        <title>Whole genome sequence of Arthrobacter sp JH1-1.</title>
        <authorList>
            <person name="Trinh H.N."/>
        </authorList>
    </citation>
    <scope>NUCLEOTIDE SEQUENCE [LARGE SCALE GENOMIC DNA]</scope>
    <source>
        <strain evidence="2 3">JH1-1</strain>
    </source>
</reference>